<reference evidence="1" key="1">
    <citation type="journal article" date="2019" name="Sci. Rep.">
        <title>Draft genome of Tanacetum cinerariifolium, the natural source of mosquito coil.</title>
        <authorList>
            <person name="Yamashiro T."/>
            <person name="Shiraishi A."/>
            <person name="Satake H."/>
            <person name="Nakayama K."/>
        </authorList>
    </citation>
    <scope>NUCLEOTIDE SEQUENCE</scope>
</reference>
<accession>A0A6L2JD63</accession>
<protein>
    <submittedName>
        <fullName evidence="1">Uncharacterized protein</fullName>
    </submittedName>
</protein>
<organism evidence="1">
    <name type="scientific">Tanacetum cinerariifolium</name>
    <name type="common">Dalmatian daisy</name>
    <name type="synonym">Chrysanthemum cinerariifolium</name>
    <dbReference type="NCBI Taxonomy" id="118510"/>
    <lineage>
        <taxon>Eukaryota</taxon>
        <taxon>Viridiplantae</taxon>
        <taxon>Streptophyta</taxon>
        <taxon>Embryophyta</taxon>
        <taxon>Tracheophyta</taxon>
        <taxon>Spermatophyta</taxon>
        <taxon>Magnoliopsida</taxon>
        <taxon>eudicotyledons</taxon>
        <taxon>Gunneridae</taxon>
        <taxon>Pentapetalae</taxon>
        <taxon>asterids</taxon>
        <taxon>campanulids</taxon>
        <taxon>Asterales</taxon>
        <taxon>Asteraceae</taxon>
        <taxon>Asteroideae</taxon>
        <taxon>Anthemideae</taxon>
        <taxon>Anthemidinae</taxon>
        <taxon>Tanacetum</taxon>
    </lineage>
</organism>
<name>A0A6L2JD63_TANCI</name>
<sequence length="73" mass="8875">MAYSLPRNVNKIKAMVQKQIEEDKESVDEHEICDEYLTEKEQQQLLLDEYALIETIEEEAMDEKEWEERIRQE</sequence>
<dbReference type="AlphaFoldDB" id="A0A6L2JD63"/>
<evidence type="ECO:0000313" key="1">
    <source>
        <dbReference type="EMBL" id="GEU34642.1"/>
    </source>
</evidence>
<proteinExistence type="predicted"/>
<gene>
    <name evidence="1" type="ORF">Tci_006620</name>
</gene>
<comment type="caution">
    <text evidence="1">The sequence shown here is derived from an EMBL/GenBank/DDBJ whole genome shotgun (WGS) entry which is preliminary data.</text>
</comment>
<dbReference type="EMBL" id="BKCJ010000600">
    <property type="protein sequence ID" value="GEU34642.1"/>
    <property type="molecule type" value="Genomic_DNA"/>
</dbReference>